<evidence type="ECO:0000313" key="10">
    <source>
        <dbReference type="EMBL" id="SFP92025.1"/>
    </source>
</evidence>
<dbReference type="Pfam" id="PF01545">
    <property type="entry name" value="Cation_efflux"/>
    <property type="match status" value="1"/>
</dbReference>
<evidence type="ECO:0000256" key="6">
    <source>
        <dbReference type="ARBA" id="ARBA00023136"/>
    </source>
</evidence>
<reference evidence="11" key="1">
    <citation type="submission" date="2016-10" db="EMBL/GenBank/DDBJ databases">
        <authorList>
            <person name="Varghese N."/>
            <person name="Submissions S."/>
        </authorList>
    </citation>
    <scope>NUCLEOTIDE SEQUENCE [LARGE SCALE GENOMIC DNA]</scope>
    <source>
        <strain evidence="11">P18</strain>
    </source>
</reference>
<dbReference type="Gene3D" id="3.30.70.1350">
    <property type="entry name" value="Cation efflux protein, cytoplasmic domain"/>
    <property type="match status" value="1"/>
</dbReference>
<comment type="subcellular location">
    <subcellularLocation>
        <location evidence="1">Membrane</location>
        <topology evidence="1">Multi-pass membrane protein</topology>
    </subcellularLocation>
</comment>
<keyword evidence="11" id="KW-1185">Reference proteome</keyword>
<dbReference type="PANTHER" id="PTHR43840">
    <property type="entry name" value="MITOCHONDRIAL METAL TRANSPORTER 1-RELATED"/>
    <property type="match status" value="1"/>
</dbReference>
<dbReference type="InterPro" id="IPR050291">
    <property type="entry name" value="CDF_Transporter"/>
</dbReference>
<evidence type="ECO:0000259" key="9">
    <source>
        <dbReference type="Pfam" id="PF16916"/>
    </source>
</evidence>
<dbReference type="PANTHER" id="PTHR43840:SF50">
    <property type="entry name" value="MANGANESE EFFLUX SYSTEM PROTEIN MNES"/>
    <property type="match status" value="1"/>
</dbReference>
<keyword evidence="5 7" id="KW-1133">Transmembrane helix</keyword>
<proteinExistence type="inferred from homology"/>
<sequence length="391" mass="43799">MICFLAKRLINNYDKVQDPGVRQRYGIISGAMGIAFNFFLFIIKLLAGVISGSISILGDAFNNLSDAASSIVTLIGFKLSGQEADAEHPFGHGRLEYVAGLIVSLLIIITGVELLQQSVNRIFHPEEVDFNYYIAVILIISIFVKLIMFQSNFSASKLIESATLKSVAIDSISDVVTTSIVFISALINFIFKLNIDGFAGILVAILIIRSGWDAARDTINPLLGEPPSKELLRDVSETVNSYDGVLGVHDITIHNYGPTRIFMSLHVEVPSDRDLISVHDMIDFIENELHQKYHCIAVIHMDPVVEGDAETDELKKKISEALIKLDSKLSFHDFRIIHRHDGRKTLKFDVVVPYDYTLSDTFIIDYLKRYSLIKDVMDCEITIDKEKRADK</sequence>
<dbReference type="InterPro" id="IPR027470">
    <property type="entry name" value="Cation_efflux_CTD"/>
</dbReference>
<feature type="transmembrane region" description="Helical" evidence="7">
    <location>
        <begin position="97"/>
        <end position="115"/>
    </location>
</feature>
<feature type="transmembrane region" description="Helical" evidence="7">
    <location>
        <begin position="130"/>
        <end position="148"/>
    </location>
</feature>
<organism evidence="10 11">
    <name type="scientific">Butyrivibrio proteoclasticus</name>
    <dbReference type="NCBI Taxonomy" id="43305"/>
    <lineage>
        <taxon>Bacteria</taxon>
        <taxon>Bacillati</taxon>
        <taxon>Bacillota</taxon>
        <taxon>Clostridia</taxon>
        <taxon>Lachnospirales</taxon>
        <taxon>Lachnospiraceae</taxon>
        <taxon>Butyrivibrio</taxon>
    </lineage>
</organism>
<evidence type="ECO:0000256" key="7">
    <source>
        <dbReference type="SAM" id="Phobius"/>
    </source>
</evidence>
<evidence type="ECO:0000256" key="5">
    <source>
        <dbReference type="ARBA" id="ARBA00022989"/>
    </source>
</evidence>
<protein>
    <submittedName>
        <fullName evidence="10">Cation diffusion facilitator family transporter</fullName>
    </submittedName>
</protein>
<dbReference type="InterPro" id="IPR036837">
    <property type="entry name" value="Cation_efflux_CTD_sf"/>
</dbReference>
<keyword evidence="6 7" id="KW-0472">Membrane</keyword>
<dbReference type="Gene3D" id="1.20.1510.10">
    <property type="entry name" value="Cation efflux protein transmembrane domain"/>
    <property type="match status" value="1"/>
</dbReference>
<gene>
    <name evidence="10" type="ORF">SAMN04487928_1123</name>
</gene>
<evidence type="ECO:0000256" key="4">
    <source>
        <dbReference type="ARBA" id="ARBA00022692"/>
    </source>
</evidence>
<name>A0A1I5U9U4_9FIRM</name>
<evidence type="ECO:0000256" key="1">
    <source>
        <dbReference type="ARBA" id="ARBA00004141"/>
    </source>
</evidence>
<dbReference type="OrthoDB" id="9806522at2"/>
<keyword evidence="3" id="KW-0813">Transport</keyword>
<dbReference type="AlphaFoldDB" id="A0A1I5U9U4"/>
<dbReference type="InterPro" id="IPR027469">
    <property type="entry name" value="Cation_efflux_TMD_sf"/>
</dbReference>
<evidence type="ECO:0000256" key="2">
    <source>
        <dbReference type="ARBA" id="ARBA00008114"/>
    </source>
</evidence>
<dbReference type="InterPro" id="IPR002524">
    <property type="entry name" value="Cation_efflux"/>
</dbReference>
<dbReference type="SUPFAM" id="SSF160240">
    <property type="entry name" value="Cation efflux protein cytoplasmic domain-like"/>
    <property type="match status" value="1"/>
</dbReference>
<feature type="domain" description="Cation efflux protein cytoplasmic" evidence="9">
    <location>
        <begin position="227"/>
        <end position="303"/>
    </location>
</feature>
<feature type="transmembrane region" description="Helical" evidence="7">
    <location>
        <begin position="197"/>
        <end position="215"/>
    </location>
</feature>
<evidence type="ECO:0000256" key="3">
    <source>
        <dbReference type="ARBA" id="ARBA00022448"/>
    </source>
</evidence>
<feature type="transmembrane region" description="Helical" evidence="7">
    <location>
        <begin position="25"/>
        <end position="47"/>
    </location>
</feature>
<comment type="similarity">
    <text evidence="2">Belongs to the cation diffusion facilitator (CDF) transporter (TC 2.A.4) family.</text>
</comment>
<dbReference type="SUPFAM" id="SSF161111">
    <property type="entry name" value="Cation efflux protein transmembrane domain-like"/>
    <property type="match status" value="1"/>
</dbReference>
<dbReference type="InterPro" id="IPR058533">
    <property type="entry name" value="Cation_efflux_TM"/>
</dbReference>
<evidence type="ECO:0000313" key="11">
    <source>
        <dbReference type="Proteomes" id="UP000182624"/>
    </source>
</evidence>
<accession>A0A1I5U9U4</accession>
<feature type="domain" description="Cation efflux protein transmembrane" evidence="8">
    <location>
        <begin position="33"/>
        <end position="223"/>
    </location>
</feature>
<dbReference type="Pfam" id="PF16916">
    <property type="entry name" value="ZT_dimer"/>
    <property type="match status" value="1"/>
</dbReference>
<dbReference type="GO" id="GO:0016020">
    <property type="term" value="C:membrane"/>
    <property type="evidence" value="ECO:0007669"/>
    <property type="project" value="UniProtKB-SubCell"/>
</dbReference>
<keyword evidence="4 7" id="KW-0812">Transmembrane</keyword>
<dbReference type="Proteomes" id="UP000182624">
    <property type="component" value="Unassembled WGS sequence"/>
</dbReference>
<dbReference type="GO" id="GO:0008324">
    <property type="term" value="F:monoatomic cation transmembrane transporter activity"/>
    <property type="evidence" value="ECO:0007669"/>
    <property type="project" value="InterPro"/>
</dbReference>
<evidence type="ECO:0000259" key="8">
    <source>
        <dbReference type="Pfam" id="PF01545"/>
    </source>
</evidence>
<dbReference type="FunFam" id="1.20.1510.10:FF:000006">
    <property type="entry name" value="Divalent cation efflux transporter"/>
    <property type="match status" value="1"/>
</dbReference>
<dbReference type="EMBL" id="FOXO01000012">
    <property type="protein sequence ID" value="SFP92025.1"/>
    <property type="molecule type" value="Genomic_DNA"/>
</dbReference>
<dbReference type="NCBIfam" id="TIGR01297">
    <property type="entry name" value="CDF"/>
    <property type="match status" value="1"/>
</dbReference>